<dbReference type="GO" id="GO:0017118">
    <property type="term" value="F:lipoyltransferase activity"/>
    <property type="evidence" value="ECO:0007669"/>
    <property type="project" value="TreeGrafter"/>
</dbReference>
<dbReference type="PANTHER" id="PTHR12561">
    <property type="entry name" value="LIPOATE-PROTEIN LIGASE"/>
    <property type="match status" value="1"/>
</dbReference>
<evidence type="ECO:0000256" key="3">
    <source>
        <dbReference type="ARBA" id="ARBA00012367"/>
    </source>
</evidence>
<dbReference type="PROSITE" id="PS51733">
    <property type="entry name" value="BPL_LPL_CATALYTIC"/>
    <property type="match status" value="1"/>
</dbReference>
<dbReference type="Gene3D" id="3.30.390.50">
    <property type="entry name" value="CO dehydrogenase flavoprotein, C-terminal domain"/>
    <property type="match status" value="1"/>
</dbReference>
<dbReference type="UniPathway" id="UPA00537">
    <property type="reaction ID" value="UER00594"/>
</dbReference>
<dbReference type="Pfam" id="PF10437">
    <property type="entry name" value="Lip_prot_lig_C"/>
    <property type="match status" value="1"/>
</dbReference>
<protein>
    <recommendedName>
        <fullName evidence="3">lipoate--protein ligase</fullName>
        <ecNumber evidence="3">6.3.1.20</ecNumber>
    </recommendedName>
</protein>
<dbReference type="InterPro" id="IPR019491">
    <property type="entry name" value="Lipoate_protein_ligase_C"/>
</dbReference>
<evidence type="ECO:0000256" key="2">
    <source>
        <dbReference type="ARBA" id="ARBA00005124"/>
    </source>
</evidence>
<dbReference type="OrthoDB" id="9787898at2"/>
<evidence type="ECO:0000313" key="10">
    <source>
        <dbReference type="Proteomes" id="UP000238730"/>
    </source>
</evidence>
<dbReference type="AlphaFoldDB" id="A0A2S7VK84"/>
<keyword evidence="6" id="KW-0067">ATP-binding</keyword>
<keyword evidence="4 9" id="KW-0436">Ligase</keyword>
<evidence type="ECO:0000256" key="5">
    <source>
        <dbReference type="ARBA" id="ARBA00022741"/>
    </source>
</evidence>
<evidence type="ECO:0000256" key="4">
    <source>
        <dbReference type="ARBA" id="ARBA00022598"/>
    </source>
</evidence>
<dbReference type="InterPro" id="IPR045864">
    <property type="entry name" value="aa-tRNA-synth_II/BPL/LPL"/>
</dbReference>
<comment type="pathway">
    <text evidence="1">Protein modification; protein lipoylation via exogenous pathway; protein N(6)-(lipoyl)lysine from lipoate: step 2/2.</text>
</comment>
<evidence type="ECO:0000313" key="9">
    <source>
        <dbReference type="EMBL" id="PQJ62584.1"/>
    </source>
</evidence>
<dbReference type="Pfam" id="PF21948">
    <property type="entry name" value="LplA-B_cat"/>
    <property type="match status" value="1"/>
</dbReference>
<dbReference type="SUPFAM" id="SSF55681">
    <property type="entry name" value="Class II aaRS and biotin synthetases"/>
    <property type="match status" value="1"/>
</dbReference>
<dbReference type="RefSeq" id="WP_105062378.1">
    <property type="nucleotide sequence ID" value="NZ_MSCJ01000003.1"/>
</dbReference>
<comment type="caution">
    <text evidence="9">The sequence shown here is derived from an EMBL/GenBank/DDBJ whole genome shotgun (WGS) entry which is preliminary data.</text>
</comment>
<dbReference type="GO" id="GO:0016979">
    <property type="term" value="F:lipoate-protein ligase activity"/>
    <property type="evidence" value="ECO:0007669"/>
    <property type="project" value="UniProtKB-EC"/>
</dbReference>
<evidence type="ECO:0000256" key="6">
    <source>
        <dbReference type="ARBA" id="ARBA00022840"/>
    </source>
</evidence>
<dbReference type="PANTHER" id="PTHR12561:SF3">
    <property type="entry name" value="LIPOYLTRANSFERASE 1, MITOCHONDRIAL"/>
    <property type="match status" value="1"/>
</dbReference>
<proteinExistence type="predicted"/>
<organism evidence="9 10">
    <name type="scientific">Photobacterium angustum</name>
    <dbReference type="NCBI Taxonomy" id="661"/>
    <lineage>
        <taxon>Bacteria</taxon>
        <taxon>Pseudomonadati</taxon>
        <taxon>Pseudomonadota</taxon>
        <taxon>Gammaproteobacteria</taxon>
        <taxon>Vibrionales</taxon>
        <taxon>Vibrionaceae</taxon>
        <taxon>Photobacterium</taxon>
    </lineage>
</organism>
<gene>
    <name evidence="9" type="ORF">BTO08_20370</name>
</gene>
<dbReference type="Gene3D" id="3.30.930.10">
    <property type="entry name" value="Bira Bifunctional Protein, Domain 2"/>
    <property type="match status" value="1"/>
</dbReference>
<dbReference type="InterPro" id="IPR004562">
    <property type="entry name" value="LipoylTrfase_LipoateP_Ligase"/>
</dbReference>
<name>A0A2S7VK84_PHOAN</name>
<dbReference type="EC" id="6.3.1.20" evidence="3"/>
<reference evidence="9 10" key="1">
    <citation type="submission" date="2016-12" db="EMBL/GenBank/DDBJ databases">
        <title>Diversity of luminous bacteria.</title>
        <authorList>
            <person name="Yoshizawa S."/>
            <person name="Kogure K."/>
        </authorList>
    </citation>
    <scope>NUCLEOTIDE SEQUENCE [LARGE SCALE GENOMIC DNA]</scope>
    <source>
        <strain evidence="9 10">LC1-200</strain>
    </source>
</reference>
<comment type="pathway">
    <text evidence="2">Protein modification; protein lipoylation via exogenous pathway; protein N(6)-(lipoyl)lysine from lipoate: step 1/2.</text>
</comment>
<evidence type="ECO:0000256" key="7">
    <source>
        <dbReference type="ARBA" id="ARBA00048037"/>
    </source>
</evidence>
<evidence type="ECO:0000259" key="8">
    <source>
        <dbReference type="PROSITE" id="PS51733"/>
    </source>
</evidence>
<evidence type="ECO:0000256" key="1">
    <source>
        <dbReference type="ARBA" id="ARBA00005085"/>
    </source>
</evidence>
<sequence length="330" mass="38205">MKLSIYYSESTDPSFNQAIEETLLKQANDHNIIAFLWQNQRSVNIGKDQNPWRVCKPKLLRSENINIVRRHTIGGAIYQDLTHTNIALIGPTHYLTQCIIKKILMGTFEPLKIEITVSDNLECLVENKKVSNTALSVSKDYLFFHTTLRVNTSLSDISKYMNSRYSILNHQNLERSYTTINQHIRPLEHNELCHYISDSIQKTLKLDVENTVILNNQHPDWIEFSTNFYRLKSWDWNYGQSPSFIESLENGFSWGQIELKLNVDAGVITKVYYDAPIQYHNMMNDLSQAAIGYPFNAKSVISIVCGLLLTHSEYYDELMALSEWLQQEIA</sequence>
<dbReference type="Proteomes" id="UP000238730">
    <property type="component" value="Unassembled WGS sequence"/>
</dbReference>
<dbReference type="GO" id="GO:0005524">
    <property type="term" value="F:ATP binding"/>
    <property type="evidence" value="ECO:0007669"/>
    <property type="project" value="UniProtKB-KW"/>
</dbReference>
<dbReference type="GO" id="GO:0009249">
    <property type="term" value="P:protein lipoylation"/>
    <property type="evidence" value="ECO:0007669"/>
    <property type="project" value="InterPro"/>
</dbReference>
<comment type="catalytic activity">
    <reaction evidence="7">
        <text>L-lysyl-[lipoyl-carrier protein] + (R)-lipoate + ATP = N(6)-[(R)-lipoyl]-L-lysyl-[lipoyl-carrier protein] + AMP + diphosphate + H(+)</text>
        <dbReference type="Rhea" id="RHEA:49288"/>
        <dbReference type="Rhea" id="RHEA-COMP:10500"/>
        <dbReference type="Rhea" id="RHEA-COMP:10502"/>
        <dbReference type="ChEBI" id="CHEBI:15378"/>
        <dbReference type="ChEBI" id="CHEBI:29969"/>
        <dbReference type="ChEBI" id="CHEBI:30616"/>
        <dbReference type="ChEBI" id="CHEBI:33019"/>
        <dbReference type="ChEBI" id="CHEBI:83088"/>
        <dbReference type="ChEBI" id="CHEBI:83099"/>
        <dbReference type="ChEBI" id="CHEBI:456215"/>
        <dbReference type="EC" id="6.3.1.20"/>
    </reaction>
</comment>
<dbReference type="InterPro" id="IPR004143">
    <property type="entry name" value="BPL_LPL_catalytic"/>
</dbReference>
<feature type="domain" description="BPL/LPL catalytic" evidence="8">
    <location>
        <begin position="28"/>
        <end position="208"/>
    </location>
</feature>
<dbReference type="GO" id="GO:0005737">
    <property type="term" value="C:cytoplasm"/>
    <property type="evidence" value="ECO:0007669"/>
    <property type="project" value="TreeGrafter"/>
</dbReference>
<dbReference type="EMBL" id="MSCJ01000003">
    <property type="protein sequence ID" value="PQJ62584.1"/>
    <property type="molecule type" value="Genomic_DNA"/>
</dbReference>
<dbReference type="SUPFAM" id="SSF82649">
    <property type="entry name" value="SufE/NifU"/>
    <property type="match status" value="1"/>
</dbReference>
<keyword evidence="5" id="KW-0547">Nucleotide-binding</keyword>
<accession>A0A2S7VK84</accession>